<evidence type="ECO:0000256" key="1">
    <source>
        <dbReference type="ARBA" id="ARBA00006249"/>
    </source>
</evidence>
<dbReference type="PANTHER" id="PTHR33938">
    <property type="entry name" value="FERULOYL ESTERASE B-RELATED"/>
    <property type="match status" value="1"/>
</dbReference>
<evidence type="ECO:0000313" key="11">
    <source>
        <dbReference type="EMBL" id="KJX99264.1"/>
    </source>
</evidence>
<keyword evidence="12" id="KW-1185">Reference proteome</keyword>
<evidence type="ECO:0000256" key="10">
    <source>
        <dbReference type="RuleBase" id="RU361238"/>
    </source>
</evidence>
<dbReference type="OrthoDB" id="3039123at2759"/>
<keyword evidence="6 10" id="KW-0378">Hydrolase</keyword>
<evidence type="ECO:0000256" key="4">
    <source>
        <dbReference type="ARBA" id="ARBA00022723"/>
    </source>
</evidence>
<comment type="similarity">
    <text evidence="1 10">Belongs to the tannase family.</text>
</comment>
<dbReference type="InterPro" id="IPR011118">
    <property type="entry name" value="Tannase/feruloyl_esterase"/>
</dbReference>
<dbReference type="GO" id="GO:0046872">
    <property type="term" value="F:metal ion binding"/>
    <property type="evidence" value="ECO:0007669"/>
    <property type="project" value="UniProtKB-KW"/>
</dbReference>
<dbReference type="AlphaFoldDB" id="A0A0F4GPB0"/>
<dbReference type="Pfam" id="PF07519">
    <property type="entry name" value="Tannase"/>
    <property type="match status" value="1"/>
</dbReference>
<organism evidence="11 12">
    <name type="scientific">Zymoseptoria brevis</name>
    <dbReference type="NCBI Taxonomy" id="1047168"/>
    <lineage>
        <taxon>Eukaryota</taxon>
        <taxon>Fungi</taxon>
        <taxon>Dikarya</taxon>
        <taxon>Ascomycota</taxon>
        <taxon>Pezizomycotina</taxon>
        <taxon>Dothideomycetes</taxon>
        <taxon>Dothideomycetidae</taxon>
        <taxon>Mycosphaerellales</taxon>
        <taxon>Mycosphaerellaceae</taxon>
        <taxon>Zymoseptoria</taxon>
    </lineage>
</organism>
<dbReference type="Proteomes" id="UP000033647">
    <property type="component" value="Unassembled WGS sequence"/>
</dbReference>
<keyword evidence="4" id="KW-0479">Metal-binding</keyword>
<protein>
    <recommendedName>
        <fullName evidence="10">Carboxylic ester hydrolase</fullName>
        <ecNumber evidence="10">3.1.1.-</ecNumber>
    </recommendedName>
</protein>
<dbReference type="GO" id="GO:0045493">
    <property type="term" value="P:xylan catabolic process"/>
    <property type="evidence" value="ECO:0007669"/>
    <property type="project" value="UniProtKB-KW"/>
</dbReference>
<keyword evidence="3" id="KW-0119">Carbohydrate metabolism</keyword>
<dbReference type="SUPFAM" id="SSF53474">
    <property type="entry name" value="alpha/beta-Hydrolases"/>
    <property type="match status" value="1"/>
</dbReference>
<reference evidence="11 12" key="1">
    <citation type="submission" date="2015-03" db="EMBL/GenBank/DDBJ databases">
        <title>RNA-seq based gene annotation and comparative genomics of four Zymoseptoria species reveal species-specific pathogenicity related genes and transposable element activity.</title>
        <authorList>
            <person name="Grandaubert J."/>
            <person name="Bhattacharyya A."/>
            <person name="Stukenbrock E.H."/>
        </authorList>
    </citation>
    <scope>NUCLEOTIDE SEQUENCE [LARGE SCALE GENOMIC DNA]</scope>
    <source>
        <strain evidence="11 12">Zb18110</strain>
    </source>
</reference>
<keyword evidence="7" id="KW-0106">Calcium</keyword>
<evidence type="ECO:0000256" key="9">
    <source>
        <dbReference type="ARBA" id="ARBA00034075"/>
    </source>
</evidence>
<evidence type="ECO:0000256" key="2">
    <source>
        <dbReference type="ARBA" id="ARBA00022487"/>
    </source>
</evidence>
<keyword evidence="2" id="KW-0719">Serine esterase</keyword>
<dbReference type="EC" id="3.1.1.-" evidence="10"/>
<gene>
    <name evidence="11" type="ORF">TI39_contig366g00005</name>
</gene>
<accession>A0A0F4GPB0</accession>
<dbReference type="PANTHER" id="PTHR33938:SF15">
    <property type="entry name" value="FERULOYL ESTERASE B-RELATED"/>
    <property type="match status" value="1"/>
</dbReference>
<evidence type="ECO:0000256" key="5">
    <source>
        <dbReference type="ARBA" id="ARBA00022729"/>
    </source>
</evidence>
<dbReference type="EMBL" id="LAFY01000358">
    <property type="protein sequence ID" value="KJX99264.1"/>
    <property type="molecule type" value="Genomic_DNA"/>
</dbReference>
<evidence type="ECO:0000256" key="3">
    <source>
        <dbReference type="ARBA" id="ARBA00022651"/>
    </source>
</evidence>
<dbReference type="Gene3D" id="3.40.50.1820">
    <property type="entry name" value="alpha/beta hydrolase"/>
    <property type="match status" value="1"/>
</dbReference>
<comment type="caution">
    <text evidence="11">The sequence shown here is derived from an EMBL/GenBank/DDBJ whole genome shotgun (WGS) entry which is preliminary data.</text>
</comment>
<dbReference type="InterPro" id="IPR029058">
    <property type="entry name" value="AB_hydrolase_fold"/>
</dbReference>
<feature type="signal peptide" evidence="10">
    <location>
        <begin position="1"/>
        <end position="18"/>
    </location>
</feature>
<evidence type="ECO:0000256" key="7">
    <source>
        <dbReference type="ARBA" id="ARBA00022837"/>
    </source>
</evidence>
<evidence type="ECO:0000256" key="6">
    <source>
        <dbReference type="ARBA" id="ARBA00022801"/>
    </source>
</evidence>
<comment type="catalytic activity">
    <reaction evidence="9">
        <text>feruloyl-polysaccharide + H2O = ferulate + polysaccharide.</text>
        <dbReference type="EC" id="3.1.1.73"/>
    </reaction>
</comment>
<dbReference type="GO" id="GO:0030600">
    <property type="term" value="F:feruloyl esterase activity"/>
    <property type="evidence" value="ECO:0007669"/>
    <property type="project" value="UniProtKB-EC"/>
</dbReference>
<proteinExistence type="inferred from homology"/>
<sequence>MAWRFISLVLGLSAVASSQHEYSSPSTSCNGLVASFVRENVTIHLADFVAAGTNITLDQTGLLAECERPSQVAPVDLCRIAMNVTTSPRSEIYMEAWLPSNWTGRFLATGNGGLGGCVQYEDVAYGASLGFATVGSNNGHQGTRGLAFYQNPDIVEDFSYRSILTETLVGKAITAAYYSEPHKKSYYIGCSTGGRQGFKMAQSFPTLFDGIVAGAPALSFNNLSSWSGHFYPITGSPDSPSYLPPSLWAAVHADILTQCDGLDGVEDGILEDPSLCHYKPVSLQCRTNQPSNPTAPCLTAAQVLTVSAVLADYYGENGALIFPRMQPGTELSAPYIYYNGQGFQYTLDWMRYAILQDPAWDAATLDSTYAAISDLTNPSDIETWNGDLAPFRDHGGKILHYHGLADAIITSDNSPRYYEHVATTMNASPADLDEFYRFFRVGGMGHCAGGDGAWDIGLGAGGFTDAERNVLTRMVRWVEEGAEAAPEVLVGTKFVNDTRSAGVDFVRRHCKWPLRNQCVDAGNYKSPDAWKCVP</sequence>
<evidence type="ECO:0000256" key="8">
    <source>
        <dbReference type="ARBA" id="ARBA00023157"/>
    </source>
</evidence>
<keyword evidence="3" id="KW-0624">Polysaccharide degradation</keyword>
<keyword evidence="5 10" id="KW-0732">Signal</keyword>
<keyword evidence="3" id="KW-0858">Xylan degradation</keyword>
<feature type="chain" id="PRO_5005117102" description="Carboxylic ester hydrolase" evidence="10">
    <location>
        <begin position="19"/>
        <end position="534"/>
    </location>
</feature>
<keyword evidence="8" id="KW-1015">Disulfide bond</keyword>
<name>A0A0F4GPB0_9PEZI</name>
<evidence type="ECO:0000313" key="12">
    <source>
        <dbReference type="Proteomes" id="UP000033647"/>
    </source>
</evidence>